<evidence type="ECO:0000313" key="2">
    <source>
        <dbReference type="EMBL" id="CAE8647959.1"/>
    </source>
</evidence>
<name>A0A813I728_POLGL</name>
<sequence>KGSSAAKPAAVAAQASMKNVGTPEMHSKGAELIKMLEEQVQKLSEMADENLEQGFLGQHAESVAMRDSAMATLKSLKGQLGIAESPELSGTEASPQPTASAPDPGPAPCESPGAKDLESGALEWSGCAASSQVSSATARPEFRWRELADGRPGSVLE</sequence>
<reference evidence="2" key="1">
    <citation type="submission" date="2021-02" db="EMBL/GenBank/DDBJ databases">
        <authorList>
            <person name="Dougan E. K."/>
            <person name="Rhodes N."/>
            <person name="Thang M."/>
            <person name="Chan C."/>
        </authorList>
    </citation>
    <scope>NUCLEOTIDE SEQUENCE</scope>
</reference>
<dbReference type="EMBL" id="CAJNNW010006025">
    <property type="protein sequence ID" value="CAE8647959.1"/>
    <property type="molecule type" value="Genomic_DNA"/>
</dbReference>
<feature type="non-terminal residue" evidence="2">
    <location>
        <position position="1"/>
    </location>
</feature>
<feature type="non-terminal residue" evidence="2">
    <location>
        <position position="157"/>
    </location>
</feature>
<feature type="compositionally biased region" description="Polar residues" evidence="1">
    <location>
        <begin position="128"/>
        <end position="137"/>
    </location>
</feature>
<proteinExistence type="predicted"/>
<feature type="compositionally biased region" description="Basic and acidic residues" evidence="1">
    <location>
        <begin position="140"/>
        <end position="149"/>
    </location>
</feature>
<evidence type="ECO:0000256" key="1">
    <source>
        <dbReference type="SAM" id="MobiDB-lite"/>
    </source>
</evidence>
<feature type="compositionally biased region" description="Low complexity" evidence="1">
    <location>
        <begin position="1"/>
        <end position="16"/>
    </location>
</feature>
<organism evidence="2 3">
    <name type="scientific">Polarella glacialis</name>
    <name type="common">Dinoflagellate</name>
    <dbReference type="NCBI Taxonomy" id="89957"/>
    <lineage>
        <taxon>Eukaryota</taxon>
        <taxon>Sar</taxon>
        <taxon>Alveolata</taxon>
        <taxon>Dinophyceae</taxon>
        <taxon>Suessiales</taxon>
        <taxon>Suessiaceae</taxon>
        <taxon>Polarella</taxon>
    </lineage>
</organism>
<gene>
    <name evidence="2" type="ORF">PGLA2088_LOCUS6140</name>
</gene>
<feature type="region of interest" description="Disordered" evidence="1">
    <location>
        <begin position="1"/>
        <end position="26"/>
    </location>
</feature>
<dbReference type="Proteomes" id="UP000626109">
    <property type="component" value="Unassembled WGS sequence"/>
</dbReference>
<comment type="caution">
    <text evidence="2">The sequence shown here is derived from an EMBL/GenBank/DDBJ whole genome shotgun (WGS) entry which is preliminary data.</text>
</comment>
<dbReference type="AlphaFoldDB" id="A0A813I728"/>
<accession>A0A813I728</accession>
<evidence type="ECO:0000313" key="3">
    <source>
        <dbReference type="Proteomes" id="UP000626109"/>
    </source>
</evidence>
<feature type="region of interest" description="Disordered" evidence="1">
    <location>
        <begin position="77"/>
        <end position="157"/>
    </location>
</feature>
<protein>
    <submittedName>
        <fullName evidence="2">Uncharacterized protein</fullName>
    </submittedName>
</protein>